<protein>
    <submittedName>
        <fullName evidence="1">Uncharacterized protein</fullName>
    </submittedName>
</protein>
<proteinExistence type="predicted"/>
<organism evidence="1 2">
    <name type="scientific">Promethearchaeum syntrophicum</name>
    <dbReference type="NCBI Taxonomy" id="2594042"/>
    <lineage>
        <taxon>Archaea</taxon>
        <taxon>Promethearchaeati</taxon>
        <taxon>Promethearchaeota</taxon>
        <taxon>Promethearchaeia</taxon>
        <taxon>Promethearchaeales</taxon>
        <taxon>Promethearchaeaceae</taxon>
        <taxon>Promethearchaeum</taxon>
    </lineage>
</organism>
<dbReference type="Proteomes" id="UP000321408">
    <property type="component" value="Chromosome"/>
</dbReference>
<dbReference type="RefSeq" id="WP_147661751.1">
    <property type="nucleotide sequence ID" value="NZ_CP042905.2"/>
</dbReference>
<dbReference type="AlphaFoldDB" id="A0A5B9D760"/>
<evidence type="ECO:0000313" key="1">
    <source>
        <dbReference type="EMBL" id="QEE14811.1"/>
    </source>
</evidence>
<name>A0A5B9D760_9ARCH</name>
<sequence>MPNIFKLSKTIVKVIAGIITVAFIFNSVSGLMGSLDFLDGESITPQDLEPGDFKINFNELAIEIGIDIENKGIYDFEGIIIGLTFEIKSNISEVWNVILNTTSDQLNTSISSDGQRIEPGEKESILLNATIDDFALDPNQIAILFGLNASSWDIVELFEVDFEIRMNLRFSIDYAFDQYQLDFDLSLDNDVLKGGFVL</sequence>
<gene>
    <name evidence="1" type="ORF">DSAG12_00628</name>
</gene>
<accession>A0A5B9D760</accession>
<reference evidence="1 2" key="1">
    <citation type="journal article" date="2020" name="Nature">
        <title>Isolation of an archaeon at the prokaryote-eukaryote interface.</title>
        <authorList>
            <person name="Imachi H."/>
            <person name="Nobu M.K."/>
            <person name="Nakahara N."/>
            <person name="Morono Y."/>
            <person name="Ogawara M."/>
            <person name="Takaki Y."/>
            <person name="Takano Y."/>
            <person name="Uematsu K."/>
            <person name="Ikuta T."/>
            <person name="Ito M."/>
            <person name="Matsui Y."/>
            <person name="Miyazaki M."/>
            <person name="Murata K."/>
            <person name="Saito Y."/>
            <person name="Sakai S."/>
            <person name="Song C."/>
            <person name="Tasumi E."/>
            <person name="Yamanaka Y."/>
            <person name="Yamaguchi T."/>
            <person name="Kamagata Y."/>
            <person name="Tamaki H."/>
            <person name="Takai K."/>
        </authorList>
    </citation>
    <scope>NUCLEOTIDE SEQUENCE [LARGE SCALE GENOMIC DNA]</scope>
    <source>
        <strain evidence="1 2">MK-D1</strain>
    </source>
</reference>
<dbReference type="EMBL" id="CP042905">
    <property type="protein sequence ID" value="QEE14811.1"/>
    <property type="molecule type" value="Genomic_DNA"/>
</dbReference>
<reference evidence="1 2" key="2">
    <citation type="journal article" date="2024" name="Int. J. Syst. Evol. Microbiol.">
        <title>Promethearchaeum syntrophicum gen. nov., sp. nov., an anaerobic, obligately syntrophic archaeon, the first isolate of the lineage 'Asgard' archaea, and proposal of the new archaeal phylum Promethearchaeota phyl. nov. and kingdom Promethearchaeati regn. nov.</title>
        <authorList>
            <person name="Imachi H."/>
            <person name="Nobu M.K."/>
            <person name="Kato S."/>
            <person name="Takaki Y."/>
            <person name="Miyazaki M."/>
            <person name="Miyata M."/>
            <person name="Ogawara M."/>
            <person name="Saito Y."/>
            <person name="Sakai S."/>
            <person name="Tahara Y.O."/>
            <person name="Takano Y."/>
            <person name="Tasumi E."/>
            <person name="Uematsu K."/>
            <person name="Yoshimura T."/>
            <person name="Itoh T."/>
            <person name="Ohkuma M."/>
            <person name="Takai K."/>
        </authorList>
    </citation>
    <scope>NUCLEOTIDE SEQUENCE [LARGE SCALE GENOMIC DNA]</scope>
    <source>
        <strain evidence="1 2">MK-D1</strain>
    </source>
</reference>
<dbReference type="KEGG" id="psyt:DSAG12_00628"/>
<dbReference type="GeneID" id="41328632"/>
<evidence type="ECO:0000313" key="2">
    <source>
        <dbReference type="Proteomes" id="UP000321408"/>
    </source>
</evidence>
<keyword evidence="2" id="KW-1185">Reference proteome</keyword>